<evidence type="ECO:0000256" key="3">
    <source>
        <dbReference type="ARBA" id="ARBA00022555"/>
    </source>
</evidence>
<dbReference type="RefSeq" id="WP_027009892.1">
    <property type="nucleotide sequence ID" value="NZ_CP091521.1"/>
</dbReference>
<dbReference type="GO" id="GO:0008270">
    <property type="term" value="F:zinc ion binding"/>
    <property type="evidence" value="ECO:0007669"/>
    <property type="project" value="UniProtKB-UniRule"/>
</dbReference>
<dbReference type="AlphaFoldDB" id="A0ABD8B839"/>
<dbReference type="InterPro" id="IPR018162">
    <property type="entry name" value="Ala-tRNA-ligase_IIc_anticod-bd"/>
</dbReference>
<proteinExistence type="inferred from homology"/>
<comment type="similarity">
    <text evidence="2 12">Belongs to the class-II aminoacyl-tRNA synthetase family.</text>
</comment>
<gene>
    <name evidence="12 14" type="primary">alaS</name>
    <name evidence="14" type="ORF">LVJ77_11660</name>
</gene>
<dbReference type="SUPFAM" id="SSF101353">
    <property type="entry name" value="Putative anticodon-binding domain of alanyl-tRNA synthetase (AlaRS)"/>
    <property type="match status" value="2"/>
</dbReference>
<dbReference type="InterPro" id="IPR023033">
    <property type="entry name" value="Ala_tRNA_ligase_euk/bac"/>
</dbReference>
<comment type="subcellular location">
    <subcellularLocation>
        <location evidence="1 12">Cytoplasm</location>
    </subcellularLocation>
</comment>
<dbReference type="GO" id="GO:0005524">
    <property type="term" value="F:ATP binding"/>
    <property type="evidence" value="ECO:0007669"/>
    <property type="project" value="UniProtKB-UniRule"/>
</dbReference>
<feature type="binding site" evidence="12">
    <location>
        <position position="708"/>
    </location>
    <ligand>
        <name>Zn(2+)</name>
        <dbReference type="ChEBI" id="CHEBI:29105"/>
    </ligand>
</feature>
<dbReference type="GO" id="GO:0005737">
    <property type="term" value="C:cytoplasm"/>
    <property type="evidence" value="ECO:0007669"/>
    <property type="project" value="UniProtKB-SubCell"/>
</dbReference>
<accession>A0ABD8B839</accession>
<dbReference type="InterPro" id="IPR002318">
    <property type="entry name" value="Ala-tRNA-lgiase_IIc"/>
</dbReference>
<evidence type="ECO:0000256" key="8">
    <source>
        <dbReference type="ARBA" id="ARBA00022840"/>
    </source>
</evidence>
<dbReference type="SUPFAM" id="SSF55186">
    <property type="entry name" value="ThrRS/AlaRS common domain"/>
    <property type="match status" value="1"/>
</dbReference>
<dbReference type="InterPro" id="IPR018165">
    <property type="entry name" value="Ala-tRNA-synth_IIc_core"/>
</dbReference>
<keyword evidence="12" id="KW-0963">Cytoplasm</keyword>
<evidence type="ECO:0000256" key="7">
    <source>
        <dbReference type="ARBA" id="ARBA00022833"/>
    </source>
</evidence>
<dbReference type="GO" id="GO:0006419">
    <property type="term" value="P:alanyl-tRNA aminoacylation"/>
    <property type="evidence" value="ECO:0007669"/>
    <property type="project" value="UniProtKB-UniRule"/>
</dbReference>
<dbReference type="SUPFAM" id="SSF50447">
    <property type="entry name" value="Translation proteins"/>
    <property type="match status" value="1"/>
</dbReference>
<dbReference type="FunFam" id="3.10.310.40:FF:000001">
    <property type="entry name" value="Alanine--tRNA ligase"/>
    <property type="match status" value="1"/>
</dbReference>
<dbReference type="HAMAP" id="MF_00036_B">
    <property type="entry name" value="Ala_tRNA_synth_B"/>
    <property type="match status" value="1"/>
</dbReference>
<dbReference type="SUPFAM" id="SSF55681">
    <property type="entry name" value="Class II aaRS and biotin synthetases"/>
    <property type="match status" value="1"/>
</dbReference>
<comment type="cofactor">
    <cofactor evidence="12">
        <name>Zn(2+)</name>
        <dbReference type="ChEBI" id="CHEBI:29105"/>
    </cofactor>
    <text evidence="12">Binds 1 zinc ion per subunit.</text>
</comment>
<keyword evidence="4 12" id="KW-0436">Ligase</keyword>
<keyword evidence="11 12" id="KW-0030">Aminoacyl-tRNA synthetase</keyword>
<feature type="binding site" evidence="12">
    <location>
        <position position="814"/>
    </location>
    <ligand>
        <name>Zn(2+)</name>
        <dbReference type="ChEBI" id="CHEBI:29105"/>
    </ligand>
</feature>
<dbReference type="FunFam" id="3.30.980.10:FF:000004">
    <property type="entry name" value="Alanine--tRNA ligase, cytoplasmic"/>
    <property type="match status" value="1"/>
</dbReference>
<dbReference type="PROSITE" id="PS50860">
    <property type="entry name" value="AA_TRNA_LIGASE_II_ALA"/>
    <property type="match status" value="1"/>
</dbReference>
<dbReference type="CDD" id="cd00673">
    <property type="entry name" value="AlaRS_core"/>
    <property type="match status" value="1"/>
</dbReference>
<evidence type="ECO:0000313" key="14">
    <source>
        <dbReference type="EMBL" id="XHH50184.1"/>
    </source>
</evidence>
<feature type="domain" description="Alanyl-transfer RNA synthetases family profile" evidence="13">
    <location>
        <begin position="1"/>
        <end position="853"/>
    </location>
</feature>
<keyword evidence="10 12" id="KW-0648">Protein biosynthesis</keyword>
<dbReference type="InterPro" id="IPR050058">
    <property type="entry name" value="Ala-tRNA_ligase"/>
</dbReference>
<protein>
    <recommendedName>
        <fullName evidence="12">Alanine--tRNA ligase</fullName>
        <ecNumber evidence="12">6.1.1.7</ecNumber>
    </recommendedName>
    <alternativeName>
        <fullName evidence="12">Alanyl-tRNA synthetase</fullName>
        <shortName evidence="12">AlaRS</shortName>
    </alternativeName>
</protein>
<evidence type="ECO:0000256" key="6">
    <source>
        <dbReference type="ARBA" id="ARBA00022741"/>
    </source>
</evidence>
<dbReference type="InterPro" id="IPR012947">
    <property type="entry name" value="tRNA_SAD"/>
</dbReference>
<dbReference type="Pfam" id="PF07973">
    <property type="entry name" value="tRNA_SAD"/>
    <property type="match status" value="1"/>
</dbReference>
<evidence type="ECO:0000256" key="10">
    <source>
        <dbReference type="ARBA" id="ARBA00022917"/>
    </source>
</evidence>
<dbReference type="FunFam" id="3.30.930.10:FF:000004">
    <property type="entry name" value="Alanine--tRNA ligase"/>
    <property type="match status" value="1"/>
</dbReference>
<keyword evidence="7 12" id="KW-0862">Zinc</keyword>
<dbReference type="GO" id="GO:0000049">
    <property type="term" value="F:tRNA binding"/>
    <property type="evidence" value="ECO:0007669"/>
    <property type="project" value="UniProtKB-KW"/>
</dbReference>
<comment type="domain">
    <text evidence="12">Consists of three domains; the N-terminal catalytic domain, the editing domain and the C-terminal C-Ala domain. The editing domain removes incorrectly charged amino acids, while the C-Ala domain, along with tRNA(Ala), serves as a bridge to cooperatively bring together the editing and aminoacylation centers thus stimulating deacylation of misacylated tRNAs.</text>
</comment>
<dbReference type="KEGG" id="ckh:LVJ77_11660"/>
<evidence type="ECO:0000256" key="1">
    <source>
        <dbReference type="ARBA" id="ARBA00004496"/>
    </source>
</evidence>
<feature type="binding site" evidence="12">
    <location>
        <position position="712"/>
    </location>
    <ligand>
        <name>Zn(2+)</name>
        <dbReference type="ChEBI" id="CHEBI:29105"/>
    </ligand>
</feature>
<comment type="function">
    <text evidence="12">Catalyzes the attachment of alanine to tRNA(Ala) in a two-step reaction: alanine is first activated by ATP to form Ala-AMP and then transferred to the acceptor end of tRNA(Ala). Also edits incorrectly charged Ser-tRNA(Ala) and Gly-tRNA(Ala) via its editing domain.</text>
</comment>
<dbReference type="SMART" id="SM00863">
    <property type="entry name" value="tRNA_SAD"/>
    <property type="match status" value="1"/>
</dbReference>
<organism evidence="14 15">
    <name type="scientific">Conchiformibius kuhniae</name>
    <dbReference type="NCBI Taxonomy" id="211502"/>
    <lineage>
        <taxon>Bacteria</taxon>
        <taxon>Pseudomonadati</taxon>
        <taxon>Pseudomonadota</taxon>
        <taxon>Betaproteobacteria</taxon>
        <taxon>Neisseriales</taxon>
        <taxon>Neisseriaceae</taxon>
        <taxon>Conchiformibius</taxon>
    </lineage>
</organism>
<keyword evidence="5 12" id="KW-0479">Metal-binding</keyword>
<keyword evidence="9 12" id="KW-0694">RNA-binding</keyword>
<evidence type="ECO:0000256" key="5">
    <source>
        <dbReference type="ARBA" id="ARBA00022723"/>
    </source>
</evidence>
<dbReference type="Gene3D" id="3.30.930.10">
    <property type="entry name" value="Bira Bifunctional Protein, Domain 2"/>
    <property type="match status" value="1"/>
</dbReference>
<evidence type="ECO:0000313" key="15">
    <source>
        <dbReference type="Proteomes" id="UP000831534"/>
    </source>
</evidence>
<name>A0ABD8B839_9NEIS</name>
<dbReference type="Proteomes" id="UP000831534">
    <property type="component" value="Chromosome"/>
</dbReference>
<evidence type="ECO:0000259" key="13">
    <source>
        <dbReference type="PROSITE" id="PS50860"/>
    </source>
</evidence>
<comment type="catalytic activity">
    <reaction evidence="12">
        <text>tRNA(Ala) + L-alanine + ATP = L-alanyl-tRNA(Ala) + AMP + diphosphate</text>
        <dbReference type="Rhea" id="RHEA:12540"/>
        <dbReference type="Rhea" id="RHEA-COMP:9657"/>
        <dbReference type="Rhea" id="RHEA-COMP:9923"/>
        <dbReference type="ChEBI" id="CHEBI:30616"/>
        <dbReference type="ChEBI" id="CHEBI:33019"/>
        <dbReference type="ChEBI" id="CHEBI:57972"/>
        <dbReference type="ChEBI" id="CHEBI:78442"/>
        <dbReference type="ChEBI" id="CHEBI:78497"/>
        <dbReference type="ChEBI" id="CHEBI:456215"/>
        <dbReference type="EC" id="6.1.1.7"/>
    </reaction>
</comment>
<dbReference type="InterPro" id="IPR009000">
    <property type="entry name" value="Transl_B-barrel_sf"/>
</dbReference>
<dbReference type="PANTHER" id="PTHR11777">
    <property type="entry name" value="ALANYL-TRNA SYNTHETASE"/>
    <property type="match status" value="1"/>
</dbReference>
<dbReference type="Gene3D" id="3.10.310.40">
    <property type="match status" value="1"/>
</dbReference>
<evidence type="ECO:0000256" key="2">
    <source>
        <dbReference type="ARBA" id="ARBA00008226"/>
    </source>
</evidence>
<feature type="binding site" evidence="12">
    <location>
        <position position="810"/>
    </location>
    <ligand>
        <name>Zn(2+)</name>
        <dbReference type="ChEBI" id="CHEBI:29105"/>
    </ligand>
</feature>
<dbReference type="PRINTS" id="PR00980">
    <property type="entry name" value="TRNASYNTHALA"/>
</dbReference>
<evidence type="ECO:0000256" key="12">
    <source>
        <dbReference type="HAMAP-Rule" id="MF_00036"/>
    </source>
</evidence>
<dbReference type="InterPro" id="IPR045864">
    <property type="entry name" value="aa-tRNA-synth_II/BPL/LPL"/>
</dbReference>
<dbReference type="EMBL" id="CP091521">
    <property type="protein sequence ID" value="XHH50184.1"/>
    <property type="molecule type" value="Genomic_DNA"/>
</dbReference>
<dbReference type="FunFam" id="3.30.54.20:FF:000001">
    <property type="entry name" value="Alanine--tRNA ligase"/>
    <property type="match status" value="1"/>
</dbReference>
<dbReference type="InterPro" id="IPR018163">
    <property type="entry name" value="Thr/Ala-tRNA-synth_IIc_edit"/>
</dbReference>
<evidence type="ECO:0000256" key="4">
    <source>
        <dbReference type="ARBA" id="ARBA00022598"/>
    </source>
</evidence>
<evidence type="ECO:0000256" key="9">
    <source>
        <dbReference type="ARBA" id="ARBA00022884"/>
    </source>
</evidence>
<dbReference type="InterPro" id="IPR003156">
    <property type="entry name" value="DHHA1_dom"/>
</dbReference>
<dbReference type="EC" id="6.1.1.7" evidence="12"/>
<dbReference type="Gene3D" id="3.30.54.20">
    <property type="match status" value="1"/>
</dbReference>
<dbReference type="Pfam" id="PF02272">
    <property type="entry name" value="DHHA1"/>
    <property type="match status" value="1"/>
</dbReference>
<sequence>MNTSQLRQKFLQFFESKGHQIVRSSPLVPHDDPTLLFTNAGMNQFKDVFLGFDQRPYTRATTAQKCVRAGGKHNDLENVGYTARHHTFFEMMGNFSFGDYFKQDAIKFAWEFLTSPAWLNLPADKLLATVYAEDDEAYAVWRDEIGLPESRIIRIGDNKGGRYASDNFWQMGDTGPCGPCSEIFYDHGDHIWGGPPGSPEEDGDRFIEIWNCVFMQFNRDENGTMHPLPKPSVDTGMGLERMAAVMQHVNSNYQIDLFQNLLQAAARETGVPFSQDVPSLKVIADHIRACAFLIADGVLPANEGRGYVLRRIIRRAVRHGYKLGQKQAFFYKLVPDLVREMGDAYPELKEQQTKIMEALRGEEVRFGQTLETGLKLFEDELSKTQFNLLCQYVYDKPFHNEILSASSVKLANNSWELVFKPNSDKINSFKFNYENWKNAEQYFKNNQNQIAIDKSVFSDGLKGAAVGAGLALVANLFGVKVPVRAGAAVGAAVSAGTGFSEKEDLEELRANFIKSLEKAIPQLVEFSHKQKPILDGEHVFKLYDTYGFPYDLTADMARELGIDLDEDGFNREMEAQRARARAAQNFKADAQVAYHGADTEFCGYEQRTCDSEILALYRDGTAVDELREGENGIIVLAQTPFYAESGGQVGDVGTIVAANGRFDVRDTQKIKAAVHGHLGAAVSGSLKIGDKVSAQVDESVRAATTRNHSVTHLMHQALRDVLGSHVEQKGSFQNKDLTRFDISHPAPISADEIAEVERRVNAAIMANVPVKVETMRLEDAQKTGAMMLFGEKYGEFVRVVKMDDFSTELCGGTHVARTGDIGVFKIIGEGGIAAGVRRVEAVCGEAAFARIQQQEQLLKSIIAEVKAQTEKDVFAKIQAQAAHTKQLEKALAAAKSELAAQAGAKLLANAQEVKGALLVAAQMDADAAALRNIVSDLCGQSDRAVVLLAAVNEGKVSLCAGVSKPLTNQVKAGDLVKWAAEQVGGKGGGRPDLAQAGGSDAAKLPEVLHHAHTWLADKL</sequence>
<dbReference type="Gene3D" id="2.40.30.130">
    <property type="match status" value="1"/>
</dbReference>
<dbReference type="InterPro" id="IPR018164">
    <property type="entry name" value="Ala-tRNA-synth_IIc_N"/>
</dbReference>
<reference evidence="14 15" key="1">
    <citation type="journal article" date="2022" name="Res Sq">
        <title>Evolution of multicellular longitudinally dividing oral cavity symbionts (Neisseriaceae).</title>
        <authorList>
            <person name="Nyongesa S."/>
            <person name="Weber P."/>
            <person name="Bernet E."/>
            <person name="Pullido F."/>
            <person name="Nieckarz M."/>
            <person name="Delaby M."/>
            <person name="Nieves C."/>
            <person name="Viehboeck T."/>
            <person name="Krause N."/>
            <person name="Rivera-Millot A."/>
            <person name="Nakamura A."/>
            <person name="Vischer N."/>
            <person name="VanNieuwenhze M."/>
            <person name="Brun Y."/>
            <person name="Cava F."/>
            <person name="Bulgheresi S."/>
            <person name="Veyrier F."/>
        </authorList>
    </citation>
    <scope>NUCLEOTIDE SEQUENCE [LARGE SCALE GENOMIC DNA]</scope>
    <source>
        <strain evidence="14 15">17694</strain>
    </source>
</reference>
<dbReference type="Pfam" id="PF01411">
    <property type="entry name" value="tRNA-synt_2c"/>
    <property type="match status" value="2"/>
</dbReference>
<keyword evidence="6 12" id="KW-0547">Nucleotide-binding</keyword>
<dbReference type="FunFam" id="2.40.30.130:FF:000001">
    <property type="entry name" value="Alanine--tRNA ligase"/>
    <property type="match status" value="1"/>
</dbReference>
<evidence type="ECO:0000256" key="11">
    <source>
        <dbReference type="ARBA" id="ARBA00023146"/>
    </source>
</evidence>
<keyword evidence="3 12" id="KW-0820">tRNA-binding</keyword>
<dbReference type="NCBIfam" id="TIGR00344">
    <property type="entry name" value="alaS"/>
    <property type="match status" value="2"/>
</dbReference>
<dbReference type="Gene3D" id="3.30.980.10">
    <property type="entry name" value="Threonyl-trna Synthetase, Chain A, domain 2"/>
    <property type="match status" value="1"/>
</dbReference>
<keyword evidence="8 12" id="KW-0067">ATP-binding</keyword>
<keyword evidence="15" id="KW-1185">Reference proteome</keyword>
<dbReference type="PANTHER" id="PTHR11777:SF9">
    <property type="entry name" value="ALANINE--TRNA LIGASE, CYTOPLASMIC"/>
    <property type="match status" value="1"/>
</dbReference>
<dbReference type="GO" id="GO:0004813">
    <property type="term" value="F:alanine-tRNA ligase activity"/>
    <property type="evidence" value="ECO:0007669"/>
    <property type="project" value="UniProtKB-UniRule"/>
</dbReference>